<accession>A0A0A6P8A2</accession>
<dbReference type="AlphaFoldDB" id="A0A0A6P8A2"/>
<comment type="caution">
    <text evidence="1">The sequence shown here is derived from an EMBL/GenBank/DDBJ whole genome shotgun (WGS) entry which is preliminary data.</text>
</comment>
<evidence type="ECO:0000313" key="1">
    <source>
        <dbReference type="EMBL" id="KHD06499.1"/>
    </source>
</evidence>
<gene>
    <name evidence="1" type="ORF">PN36_06165</name>
    <name evidence="2" type="ORF">PN36_08195</name>
</gene>
<dbReference type="EMBL" id="JSZA02000024">
    <property type="protein sequence ID" value="TGO03340.1"/>
    <property type="molecule type" value="Genomic_DNA"/>
</dbReference>
<dbReference type="Proteomes" id="UP000030428">
    <property type="component" value="Unassembled WGS sequence"/>
</dbReference>
<protein>
    <submittedName>
        <fullName evidence="1">Uncharacterized protein</fullName>
    </submittedName>
</protein>
<evidence type="ECO:0000313" key="2">
    <source>
        <dbReference type="EMBL" id="TGO03340.1"/>
    </source>
</evidence>
<proteinExistence type="predicted"/>
<evidence type="ECO:0000313" key="3">
    <source>
        <dbReference type="Proteomes" id="UP000030428"/>
    </source>
</evidence>
<reference evidence="1 3" key="1">
    <citation type="journal article" date="2016" name="Front. Microbiol.">
        <title>Single-Cell (Meta-)Genomics of a Dimorphic Candidatus Thiomargarita nelsonii Reveals Genomic Plasticity.</title>
        <authorList>
            <person name="Flood B.E."/>
            <person name="Fliss P."/>
            <person name="Jones D.S."/>
            <person name="Dick G.J."/>
            <person name="Jain S."/>
            <person name="Kaster A.K."/>
            <person name="Winkel M."/>
            <person name="Mussmann M."/>
            <person name="Bailey J."/>
        </authorList>
    </citation>
    <scope>NUCLEOTIDE SEQUENCE [LARGE SCALE GENOMIC DNA]</scope>
    <source>
        <strain evidence="1">Hydrate Ridge</strain>
    </source>
</reference>
<keyword evidence="3" id="KW-1185">Reference proteome</keyword>
<dbReference type="EMBL" id="JSZA02000018">
    <property type="protein sequence ID" value="KHD06499.1"/>
    <property type="molecule type" value="Genomic_DNA"/>
</dbReference>
<organism evidence="1 3">
    <name type="scientific">Candidatus Thiomargarita nelsonii</name>
    <dbReference type="NCBI Taxonomy" id="1003181"/>
    <lineage>
        <taxon>Bacteria</taxon>
        <taxon>Pseudomonadati</taxon>
        <taxon>Pseudomonadota</taxon>
        <taxon>Gammaproteobacteria</taxon>
        <taxon>Thiotrichales</taxon>
        <taxon>Thiotrichaceae</taxon>
        <taxon>Thiomargarita</taxon>
    </lineage>
</organism>
<sequence length="177" mass="19693">MQLKYQVQEGVLDVKQLTASLKWTTAADFDLAAVYESKDDKRGLIYFGELGKQDAFPYIRLGKDAGIGDTSGYKTEEMIVNNLDMMKSLWFFCWDYGMVQEGKKARFKESDVSLTISDDSGNHTSIEIETGGNVCYLANIDNTHPKGAKLTNTRVAGTLQGLKSIEQLMALVRCQAN</sequence>
<name>A0A0A6P8A2_9GAMM</name>